<evidence type="ECO:0000256" key="16">
    <source>
        <dbReference type="ARBA" id="ARBA00023221"/>
    </source>
</evidence>
<keyword evidence="15" id="KW-1207">Sterol metabolism</keyword>
<dbReference type="Proteomes" id="UP000281553">
    <property type="component" value="Unassembled WGS sequence"/>
</dbReference>
<organism evidence="18 19">
    <name type="scientific">Dibothriocephalus latus</name>
    <name type="common">Fish tapeworm</name>
    <name type="synonym">Diphyllobothrium latum</name>
    <dbReference type="NCBI Taxonomy" id="60516"/>
    <lineage>
        <taxon>Eukaryota</taxon>
        <taxon>Metazoa</taxon>
        <taxon>Spiralia</taxon>
        <taxon>Lophotrochozoa</taxon>
        <taxon>Platyhelminthes</taxon>
        <taxon>Cestoda</taxon>
        <taxon>Eucestoda</taxon>
        <taxon>Diphyllobothriidea</taxon>
        <taxon>Diphyllobothriidae</taxon>
        <taxon>Dibothriocephalus</taxon>
    </lineage>
</organism>
<evidence type="ECO:0000256" key="2">
    <source>
        <dbReference type="ARBA" id="ARBA00005017"/>
    </source>
</evidence>
<evidence type="ECO:0000256" key="10">
    <source>
        <dbReference type="ARBA" id="ARBA00022778"/>
    </source>
</evidence>
<accession>A0A3P7NXP8</accession>
<evidence type="ECO:0000256" key="7">
    <source>
        <dbReference type="ARBA" id="ARBA00022679"/>
    </source>
</evidence>
<evidence type="ECO:0000256" key="6">
    <source>
        <dbReference type="ARBA" id="ARBA00022548"/>
    </source>
</evidence>
<keyword evidence="4" id="KW-0963">Cytoplasm</keyword>
<dbReference type="GO" id="GO:0005524">
    <property type="term" value="F:ATP binding"/>
    <property type="evidence" value="ECO:0007669"/>
    <property type="project" value="UniProtKB-KW"/>
</dbReference>
<evidence type="ECO:0000256" key="5">
    <source>
        <dbReference type="ARBA" id="ARBA00022516"/>
    </source>
</evidence>
<gene>
    <name evidence="18" type="ORF">DILT_LOCUS8783</name>
</gene>
<dbReference type="AlphaFoldDB" id="A0A3P7NXP8"/>
<evidence type="ECO:0000256" key="4">
    <source>
        <dbReference type="ARBA" id="ARBA00022490"/>
    </source>
</evidence>
<evidence type="ECO:0000256" key="8">
    <source>
        <dbReference type="ARBA" id="ARBA00022741"/>
    </source>
</evidence>
<keyword evidence="9" id="KW-0418">Kinase</keyword>
<dbReference type="EC" id="2.7.4.2" evidence="3"/>
<keyword evidence="10" id="KW-0152">Cholesterol biosynthesis</keyword>
<comment type="pathway">
    <text evidence="2">Isoprenoid biosynthesis; isopentenyl diphosphate biosynthesis via mevalonate pathway; isopentenyl diphosphate from (R)-mevalonate: step 2/3.</text>
</comment>
<evidence type="ECO:0000256" key="17">
    <source>
        <dbReference type="ARBA" id="ARBA00034549"/>
    </source>
</evidence>
<dbReference type="InterPro" id="IPR027417">
    <property type="entry name" value="P-loop_NTPase"/>
</dbReference>
<evidence type="ECO:0000256" key="1">
    <source>
        <dbReference type="ARBA" id="ARBA00004514"/>
    </source>
</evidence>
<evidence type="ECO:0000256" key="11">
    <source>
        <dbReference type="ARBA" id="ARBA00022840"/>
    </source>
</evidence>
<dbReference type="PANTHER" id="PTHR13101">
    <property type="entry name" value="PHOSPHOMEVALONATE KINASE"/>
    <property type="match status" value="1"/>
</dbReference>
<keyword evidence="13" id="KW-0756">Sterol biosynthesis</keyword>
<dbReference type="InterPro" id="IPR005919">
    <property type="entry name" value="Pmev_kin_anim"/>
</dbReference>
<keyword evidence="16" id="KW-0753">Steroid metabolism</keyword>
<keyword evidence="6" id="KW-0153">Cholesterol metabolism</keyword>
<keyword evidence="14" id="KW-0443">Lipid metabolism</keyword>
<dbReference type="OrthoDB" id="2401875at2759"/>
<keyword evidence="8" id="KW-0547">Nucleotide-binding</keyword>
<evidence type="ECO:0000256" key="13">
    <source>
        <dbReference type="ARBA" id="ARBA00023011"/>
    </source>
</evidence>
<dbReference type="GO" id="GO:0019287">
    <property type="term" value="P:isopentenyl diphosphate biosynthetic process, mevalonate pathway"/>
    <property type="evidence" value="ECO:0007669"/>
    <property type="project" value="UniProtKB-UniPathway"/>
</dbReference>
<reference evidence="18 19" key="1">
    <citation type="submission" date="2018-11" db="EMBL/GenBank/DDBJ databases">
        <authorList>
            <consortium name="Pathogen Informatics"/>
        </authorList>
    </citation>
    <scope>NUCLEOTIDE SEQUENCE [LARGE SCALE GENOMIC DNA]</scope>
</reference>
<keyword evidence="12" id="KW-0752">Steroid biosynthesis</keyword>
<dbReference type="GO" id="GO:0004631">
    <property type="term" value="F:phosphomevalonate kinase activity"/>
    <property type="evidence" value="ECO:0007669"/>
    <property type="project" value="UniProtKB-EC"/>
</dbReference>
<dbReference type="GO" id="GO:0005829">
    <property type="term" value="C:cytosol"/>
    <property type="evidence" value="ECO:0007669"/>
    <property type="project" value="UniProtKB-SubCell"/>
</dbReference>
<evidence type="ECO:0000313" key="19">
    <source>
        <dbReference type="Proteomes" id="UP000281553"/>
    </source>
</evidence>
<dbReference type="Gene3D" id="3.40.50.300">
    <property type="entry name" value="P-loop containing nucleotide triphosphate hydrolases"/>
    <property type="match status" value="2"/>
</dbReference>
<evidence type="ECO:0000256" key="3">
    <source>
        <dbReference type="ARBA" id="ARBA00012958"/>
    </source>
</evidence>
<evidence type="ECO:0000256" key="9">
    <source>
        <dbReference type="ARBA" id="ARBA00022777"/>
    </source>
</evidence>
<keyword evidence="5" id="KW-0444">Lipid biosynthesis</keyword>
<dbReference type="Pfam" id="PF04275">
    <property type="entry name" value="P-mevalo_kinase"/>
    <property type="match status" value="1"/>
</dbReference>
<protein>
    <recommendedName>
        <fullName evidence="17">Phosphomevalonate kinase</fullName>
        <ecNumber evidence="3">2.7.4.2</ecNumber>
    </recommendedName>
</protein>
<dbReference type="PANTHER" id="PTHR13101:SF1">
    <property type="entry name" value="PHOSPHOMEVALONATE KINASE"/>
    <property type="match status" value="1"/>
</dbReference>
<keyword evidence="19" id="KW-1185">Reference proteome</keyword>
<comment type="subcellular location">
    <subcellularLocation>
        <location evidence="1">Cytoplasm</location>
        <location evidence="1">Cytosol</location>
    </subcellularLocation>
</comment>
<dbReference type="UniPathway" id="UPA00057">
    <property type="reaction ID" value="UER00099"/>
</dbReference>
<keyword evidence="11" id="KW-0067">ATP-binding</keyword>
<dbReference type="GO" id="GO:0006695">
    <property type="term" value="P:cholesterol biosynthetic process"/>
    <property type="evidence" value="ECO:0007669"/>
    <property type="project" value="UniProtKB-KW"/>
</dbReference>
<evidence type="ECO:0000256" key="15">
    <source>
        <dbReference type="ARBA" id="ARBA00023166"/>
    </source>
</evidence>
<proteinExistence type="predicted"/>
<evidence type="ECO:0000256" key="12">
    <source>
        <dbReference type="ARBA" id="ARBA00022955"/>
    </source>
</evidence>
<dbReference type="EMBL" id="UYRU01055184">
    <property type="protein sequence ID" value="VDN12952.1"/>
    <property type="molecule type" value="Genomic_DNA"/>
</dbReference>
<evidence type="ECO:0000256" key="14">
    <source>
        <dbReference type="ARBA" id="ARBA00023098"/>
    </source>
</evidence>
<sequence>MDMVSKDGETGMAICGGLDVTSQPYPAPCCVPHEPRTPDLLTNLAQAILAPVWPMSWEKTNFVILSGKRKSGKDYVAHRLSSHLSASGISVKIIHLSEPIKRAYARLKDLDLDLLMSSAAYKEDYRTEMVLTRRARGWLPVPAVDEADTECALDDALYDLLVVNDSSDSLEMSMASAMSLVLKTIST</sequence>
<keyword evidence="7" id="KW-0808">Transferase</keyword>
<evidence type="ECO:0000313" key="18">
    <source>
        <dbReference type="EMBL" id="VDN12952.1"/>
    </source>
</evidence>
<name>A0A3P7NXP8_DIBLA</name>